<dbReference type="AlphaFoldDB" id="A0A6A7YBN1"/>
<evidence type="ECO:0000256" key="3">
    <source>
        <dbReference type="RuleBase" id="RU000363"/>
    </source>
</evidence>
<feature type="region of interest" description="Disordered" evidence="4">
    <location>
        <begin position="1"/>
        <end position="30"/>
    </location>
</feature>
<organism evidence="5 6">
    <name type="scientific">Segnochrobactrum spirostomi</name>
    <dbReference type="NCBI Taxonomy" id="2608987"/>
    <lineage>
        <taxon>Bacteria</taxon>
        <taxon>Pseudomonadati</taxon>
        <taxon>Pseudomonadota</taxon>
        <taxon>Alphaproteobacteria</taxon>
        <taxon>Hyphomicrobiales</taxon>
        <taxon>Segnochrobactraceae</taxon>
        <taxon>Segnochrobactrum</taxon>
    </lineage>
</organism>
<keyword evidence="6" id="KW-1185">Reference proteome</keyword>
<dbReference type="Proteomes" id="UP000332515">
    <property type="component" value="Unassembled WGS sequence"/>
</dbReference>
<feature type="region of interest" description="Disordered" evidence="4">
    <location>
        <begin position="272"/>
        <end position="291"/>
    </location>
</feature>
<keyword evidence="2" id="KW-0560">Oxidoreductase</keyword>
<reference evidence="5 6" key="1">
    <citation type="submission" date="2019-09" db="EMBL/GenBank/DDBJ databases">
        <title>Segnochrobactrum spirostomi gen. nov., sp. nov., isolated from the ciliate Spirostomum cf. yagiui and description of a novel family, Segnochrobactraceae fam. nov. within the order Rhizobiales of the class Alphaproteobacteria.</title>
        <authorList>
            <person name="Akter S."/>
            <person name="Shazib S.U.A."/>
            <person name="Shin M.K."/>
        </authorList>
    </citation>
    <scope>NUCLEOTIDE SEQUENCE [LARGE SCALE GENOMIC DNA]</scope>
    <source>
        <strain evidence="5 6">Sp-1</strain>
    </source>
</reference>
<evidence type="ECO:0000256" key="4">
    <source>
        <dbReference type="SAM" id="MobiDB-lite"/>
    </source>
</evidence>
<dbReference type="GO" id="GO:0016020">
    <property type="term" value="C:membrane"/>
    <property type="evidence" value="ECO:0007669"/>
    <property type="project" value="TreeGrafter"/>
</dbReference>
<evidence type="ECO:0000256" key="1">
    <source>
        <dbReference type="ARBA" id="ARBA00006484"/>
    </source>
</evidence>
<dbReference type="PRINTS" id="PR00080">
    <property type="entry name" value="SDRFAMILY"/>
</dbReference>
<dbReference type="GO" id="GO:0016491">
    <property type="term" value="F:oxidoreductase activity"/>
    <property type="evidence" value="ECO:0007669"/>
    <property type="project" value="UniProtKB-KW"/>
</dbReference>
<dbReference type="InterPro" id="IPR002347">
    <property type="entry name" value="SDR_fam"/>
</dbReference>
<dbReference type="PANTHER" id="PTHR44196">
    <property type="entry name" value="DEHYDROGENASE/REDUCTASE SDR FAMILY MEMBER 7B"/>
    <property type="match status" value="1"/>
</dbReference>
<dbReference type="Pfam" id="PF00106">
    <property type="entry name" value="adh_short"/>
    <property type="match status" value="1"/>
</dbReference>
<comment type="similarity">
    <text evidence="1 3">Belongs to the short-chain dehydrogenases/reductases (SDR) family.</text>
</comment>
<evidence type="ECO:0000256" key="2">
    <source>
        <dbReference type="ARBA" id="ARBA00023002"/>
    </source>
</evidence>
<dbReference type="Gene3D" id="3.40.50.720">
    <property type="entry name" value="NAD(P)-binding Rossmann-like Domain"/>
    <property type="match status" value="1"/>
</dbReference>
<dbReference type="PANTHER" id="PTHR44196:SF1">
    <property type="entry name" value="DEHYDROGENASE_REDUCTASE SDR FAMILY MEMBER 7B"/>
    <property type="match status" value="1"/>
</dbReference>
<accession>A0A6A7YBN1</accession>
<sequence length="291" mass="30381">MPNTAHFRFPAEPRAAHRNPPPAVALSTNRTTKEACSMDYSVALVTGASRGIGAAIAAALIAEGLVVHALARDAAALAALADVLGPNLKPLPADVRDISGIAAALGDIALDVLVNNAGGVASVRPLQSQTPDETAETIALNLTAPLHLMQIVLPGMVRRGRGHIFNLTSTVASAVFPGTTAYAAAKAGLSQAGRVIRHDLAGSGVRLTEIAPGRVETEFYLRAFDGNREGLRESMYTHQRALRPEDIARVLVAALKLPDHVDIAEMIVSPSEQAPGGHTFPMLAETPSKTP</sequence>
<evidence type="ECO:0000313" key="5">
    <source>
        <dbReference type="EMBL" id="MQT15391.1"/>
    </source>
</evidence>
<proteinExistence type="inferred from homology"/>
<dbReference type="InterPro" id="IPR036291">
    <property type="entry name" value="NAD(P)-bd_dom_sf"/>
</dbReference>
<dbReference type="RefSeq" id="WP_153490538.1">
    <property type="nucleotide sequence ID" value="NZ_VWNA01000003.1"/>
</dbReference>
<name>A0A6A7YBN1_9HYPH</name>
<protein>
    <submittedName>
        <fullName evidence="5">SDR family NAD(P)-dependent oxidoreductase</fullName>
    </submittedName>
</protein>
<gene>
    <name evidence="5" type="ORF">F0357_22595</name>
</gene>
<dbReference type="SUPFAM" id="SSF51735">
    <property type="entry name" value="NAD(P)-binding Rossmann-fold domains"/>
    <property type="match status" value="1"/>
</dbReference>
<dbReference type="PRINTS" id="PR00081">
    <property type="entry name" value="GDHRDH"/>
</dbReference>
<evidence type="ECO:0000313" key="6">
    <source>
        <dbReference type="Proteomes" id="UP000332515"/>
    </source>
</evidence>
<comment type="caution">
    <text evidence="5">The sequence shown here is derived from an EMBL/GenBank/DDBJ whole genome shotgun (WGS) entry which is preliminary data.</text>
</comment>
<dbReference type="EMBL" id="VWNA01000003">
    <property type="protein sequence ID" value="MQT15391.1"/>
    <property type="molecule type" value="Genomic_DNA"/>
</dbReference>